<accession>A0A558BKP2</accession>
<dbReference type="OrthoDB" id="9793753at2"/>
<proteinExistence type="predicted"/>
<evidence type="ECO:0000313" key="1">
    <source>
        <dbReference type="EMBL" id="TVT37072.1"/>
    </source>
</evidence>
<organism evidence="1 2">
    <name type="scientific">Hymenobacter setariae</name>
    <dbReference type="NCBI Taxonomy" id="2594794"/>
    <lineage>
        <taxon>Bacteria</taxon>
        <taxon>Pseudomonadati</taxon>
        <taxon>Bacteroidota</taxon>
        <taxon>Cytophagia</taxon>
        <taxon>Cytophagales</taxon>
        <taxon>Hymenobacteraceae</taxon>
        <taxon>Hymenobacter</taxon>
    </lineage>
</organism>
<comment type="caution">
    <text evidence="1">The sequence shown here is derived from an EMBL/GenBank/DDBJ whole genome shotgun (WGS) entry which is preliminary data.</text>
</comment>
<gene>
    <name evidence="1" type="ORF">FNT36_24740</name>
</gene>
<dbReference type="AlphaFoldDB" id="A0A558BKP2"/>
<dbReference type="Proteomes" id="UP000317624">
    <property type="component" value="Unassembled WGS sequence"/>
</dbReference>
<keyword evidence="2" id="KW-1185">Reference proteome</keyword>
<name>A0A558BKP2_9BACT</name>
<dbReference type="EMBL" id="VMRJ01000008">
    <property type="protein sequence ID" value="TVT37072.1"/>
    <property type="molecule type" value="Genomic_DNA"/>
</dbReference>
<protein>
    <submittedName>
        <fullName evidence="1">Uncharacterized protein</fullName>
    </submittedName>
</protein>
<dbReference type="RefSeq" id="WP_144853327.1">
    <property type="nucleotide sequence ID" value="NZ_VMRJ01000008.1"/>
</dbReference>
<reference evidence="1 2" key="1">
    <citation type="submission" date="2019-07" db="EMBL/GenBank/DDBJ databases">
        <title>Hymenobacter sp. straun FUR1 Genome sequencing and assembly.</title>
        <authorList>
            <person name="Chhetri G."/>
        </authorList>
    </citation>
    <scope>NUCLEOTIDE SEQUENCE [LARGE SCALE GENOMIC DNA]</scope>
    <source>
        <strain evidence="1 2">Fur1</strain>
    </source>
</reference>
<evidence type="ECO:0000313" key="2">
    <source>
        <dbReference type="Proteomes" id="UP000317624"/>
    </source>
</evidence>
<sequence length="124" mass="13825">MLANSYLLVVFLLRLLAGFSDGPVELHTVLESGKQVVFSGQQHGKFQLKIRNSGPVPVLVTERQANGSLRERGLIEPHRGGRLRFAVGSVAMVRSLDARPAEFKVKFFSQEFDGIVIKYESLNR</sequence>